<dbReference type="InterPro" id="IPR027417">
    <property type="entry name" value="P-loop_NTPase"/>
</dbReference>
<dbReference type="SMART" id="SM00173">
    <property type="entry name" value="RAS"/>
    <property type="match status" value="1"/>
</dbReference>
<keyword evidence="4" id="KW-0472">Membrane</keyword>
<evidence type="ECO:0000256" key="2">
    <source>
        <dbReference type="ARBA" id="ARBA00006270"/>
    </source>
</evidence>
<dbReference type="AlphaFoldDB" id="A0A9W8DVJ1"/>
<dbReference type="OrthoDB" id="9989112at2759"/>
<dbReference type="SMART" id="SM00174">
    <property type="entry name" value="RHO"/>
    <property type="match status" value="1"/>
</dbReference>
<dbReference type="SUPFAM" id="SSF52540">
    <property type="entry name" value="P-loop containing nucleoside triphosphate hydrolases"/>
    <property type="match status" value="1"/>
</dbReference>
<dbReference type="NCBIfam" id="TIGR00231">
    <property type="entry name" value="small_GTP"/>
    <property type="match status" value="1"/>
</dbReference>
<dbReference type="PRINTS" id="PR00449">
    <property type="entry name" value="RASTRNSFRMNG"/>
</dbReference>
<keyword evidence="7" id="KW-1185">Reference proteome</keyword>
<dbReference type="PROSITE" id="PS51419">
    <property type="entry name" value="RAB"/>
    <property type="match status" value="1"/>
</dbReference>
<dbReference type="SMART" id="SM00175">
    <property type="entry name" value="RAB"/>
    <property type="match status" value="1"/>
</dbReference>
<evidence type="ECO:0000256" key="4">
    <source>
        <dbReference type="ARBA" id="ARBA00023136"/>
    </source>
</evidence>
<sequence>MSEGYKYLFKFIIIGDTGVGKSCLLLQFTEQQFTHTHELTIGVEFGAKLLELKENEAPAIEGNETKPKVKLQIWDTAGQESFRSITRSYYRGAAGALLVYDITRADTFKNLSKWLEDARQHLNKNSTIILVGNKCDLDAKRAVAKEEGKEFADANGLLYIETSSKTSDNVNKAFTMVAQEIYRKIRNNEIDPNDESNGIKLGSSQPGHISLPRDSHEEQSSCSC</sequence>
<evidence type="ECO:0000313" key="7">
    <source>
        <dbReference type="Proteomes" id="UP001150538"/>
    </source>
</evidence>
<proteinExistence type="inferred from homology"/>
<dbReference type="EMBL" id="JANBPU010000018">
    <property type="protein sequence ID" value="KAJ1920035.1"/>
    <property type="molecule type" value="Genomic_DNA"/>
</dbReference>
<dbReference type="Pfam" id="PF00071">
    <property type="entry name" value="Ras"/>
    <property type="match status" value="1"/>
</dbReference>
<evidence type="ECO:0000313" key="6">
    <source>
        <dbReference type="EMBL" id="KAJ1920035.1"/>
    </source>
</evidence>
<reference evidence="6" key="1">
    <citation type="submission" date="2022-07" db="EMBL/GenBank/DDBJ databases">
        <title>Phylogenomic reconstructions and comparative analyses of Kickxellomycotina fungi.</title>
        <authorList>
            <person name="Reynolds N.K."/>
            <person name="Stajich J.E."/>
            <person name="Barry K."/>
            <person name="Grigoriev I.V."/>
            <person name="Crous P."/>
            <person name="Smith M.E."/>
        </authorList>
    </citation>
    <scope>NUCLEOTIDE SEQUENCE</scope>
    <source>
        <strain evidence="6">NBRC 100468</strain>
    </source>
</reference>
<dbReference type="GO" id="GO:0012505">
    <property type="term" value="C:endomembrane system"/>
    <property type="evidence" value="ECO:0007669"/>
    <property type="project" value="UniProtKB-SubCell"/>
</dbReference>
<evidence type="ECO:0000256" key="5">
    <source>
        <dbReference type="SAM" id="MobiDB-lite"/>
    </source>
</evidence>
<organism evidence="6 7">
    <name type="scientific">Mycoemilia scoparia</name>
    <dbReference type="NCBI Taxonomy" id="417184"/>
    <lineage>
        <taxon>Eukaryota</taxon>
        <taxon>Fungi</taxon>
        <taxon>Fungi incertae sedis</taxon>
        <taxon>Zoopagomycota</taxon>
        <taxon>Kickxellomycotina</taxon>
        <taxon>Kickxellomycetes</taxon>
        <taxon>Kickxellales</taxon>
        <taxon>Kickxellaceae</taxon>
        <taxon>Mycoemilia</taxon>
    </lineage>
</organism>
<dbReference type="PANTHER" id="PTHR47979">
    <property type="entry name" value="DRAB11-RELATED"/>
    <property type="match status" value="1"/>
</dbReference>
<evidence type="ECO:0000256" key="3">
    <source>
        <dbReference type="ARBA" id="ARBA00022741"/>
    </source>
</evidence>
<name>A0A9W8DVJ1_9FUNG</name>
<comment type="caution">
    <text evidence="6">The sequence shown here is derived from an EMBL/GenBank/DDBJ whole genome shotgun (WGS) entry which is preliminary data.</text>
</comment>
<comment type="similarity">
    <text evidence="2">Belongs to the small GTPase superfamily. Rab family.</text>
</comment>
<dbReference type="FunFam" id="3.40.50.300:FF:000586">
    <property type="entry name" value="Rab family GTPase"/>
    <property type="match status" value="1"/>
</dbReference>
<dbReference type="PROSITE" id="PS51421">
    <property type="entry name" value="RAS"/>
    <property type="match status" value="1"/>
</dbReference>
<dbReference type="SMART" id="SM00176">
    <property type="entry name" value="RAN"/>
    <property type="match status" value="1"/>
</dbReference>
<dbReference type="GO" id="GO:0003924">
    <property type="term" value="F:GTPase activity"/>
    <property type="evidence" value="ECO:0007669"/>
    <property type="project" value="InterPro"/>
</dbReference>
<keyword evidence="3" id="KW-0547">Nucleotide-binding</keyword>
<dbReference type="Proteomes" id="UP001150538">
    <property type="component" value="Unassembled WGS sequence"/>
</dbReference>
<protein>
    <submittedName>
        <fullName evidence="6">Ras- protein Rab-2A</fullName>
    </submittedName>
</protein>
<accession>A0A9W8DVJ1</accession>
<gene>
    <name evidence="6" type="primary">RAB2A</name>
    <name evidence="6" type="ORF">H4219_001564</name>
</gene>
<comment type="subcellular location">
    <subcellularLocation>
        <location evidence="1">Endomembrane system</location>
    </subcellularLocation>
</comment>
<evidence type="ECO:0000256" key="1">
    <source>
        <dbReference type="ARBA" id="ARBA00004308"/>
    </source>
</evidence>
<dbReference type="InterPro" id="IPR050209">
    <property type="entry name" value="Rab_GTPases_membrane_traffic"/>
</dbReference>
<dbReference type="GO" id="GO:0005525">
    <property type="term" value="F:GTP binding"/>
    <property type="evidence" value="ECO:0007669"/>
    <property type="project" value="InterPro"/>
</dbReference>
<dbReference type="Gene3D" id="3.40.50.300">
    <property type="entry name" value="P-loop containing nucleotide triphosphate hydrolases"/>
    <property type="match status" value="1"/>
</dbReference>
<dbReference type="InterPro" id="IPR001806">
    <property type="entry name" value="Small_GTPase"/>
</dbReference>
<dbReference type="InterPro" id="IPR005225">
    <property type="entry name" value="Small_GTP-bd"/>
</dbReference>
<dbReference type="PROSITE" id="PS51420">
    <property type="entry name" value="RHO"/>
    <property type="match status" value="1"/>
</dbReference>
<feature type="region of interest" description="Disordered" evidence="5">
    <location>
        <begin position="188"/>
        <end position="224"/>
    </location>
</feature>
<feature type="compositionally biased region" description="Basic and acidic residues" evidence="5">
    <location>
        <begin position="211"/>
        <end position="224"/>
    </location>
</feature>